<sequence length="430" mass="50615">MKYFLPYWEDWVHADFDPISDTYSKGGFKNSIFAHELLETTPYDGILVSLGMFKLKLKLIKRNGKPSIRGYQNIKKYLRVPENFPVIGDCGAFTYVNEKEPKISVEEAIYHYESLKFDYGISVDHICSETIVVEKEKVKLFSFKEAKESKDKIKLFLSEKELELRRQTSIENAWNFLKLSKGKNFIPVGAVQGYTIETYLDSAKKLIDYGYEYLAIGGLVPRKTEFISELLDRLYKEFDTEKIKIHLLGVLREELLTKMIKYNIYSFDSASYYRKAWLRAAQNYLGVDGKWYASIRVPDCHNIRLRKKILSSGLSFPAIEKMEQKILKGLRDYDKGTLKEVDCLLEEIMNYDKLFFRDDFKEEKYSKLYKELLESRVWKECSCEICSKLGIDVVIFRGSNRNKRRGFHNTLMFYRKFRALLEKQPTKVVY</sequence>
<dbReference type="Proteomes" id="UP000007102">
    <property type="component" value="Chromosome"/>
</dbReference>
<reference evidence="1 2" key="1">
    <citation type="journal article" date="2011" name="Stand. Genomic Sci.">
        <title>Complete genome sequence of the thermophilic sulfur-reducer Desulfurobacterium thermolithotrophum type strain (BSA(T)) from a deep-sea hydrothermal vent.</title>
        <authorList>
            <person name="Goker M."/>
            <person name="Daligault H."/>
            <person name="Mwirichia R."/>
            <person name="Lapidus A."/>
            <person name="Lucas S."/>
            <person name="Deshpande S."/>
            <person name="Pagani I."/>
            <person name="Tapia R."/>
            <person name="Cheng J.F."/>
            <person name="Goodwin L."/>
            <person name="Pitluck S."/>
            <person name="Liolios K."/>
            <person name="Ivanova N."/>
            <person name="Mavromatis K."/>
            <person name="Mikhailova N."/>
            <person name="Pati A."/>
            <person name="Chen A."/>
            <person name="Palaniappan K."/>
            <person name="Han C."/>
            <person name="Land M."/>
            <person name="Hauser L."/>
            <person name="Pan C."/>
            <person name="Brambilla E.M."/>
            <person name="Rohde M."/>
            <person name="Spring S."/>
            <person name="Sikorski J."/>
            <person name="Wirth R."/>
            <person name="Detter J.C."/>
            <person name="Woyke T."/>
            <person name="Bristow J."/>
            <person name="Eisen J.A."/>
            <person name="Markowitz V."/>
            <person name="Hugenholtz P."/>
            <person name="Kyrpides N.C."/>
            <person name="Klenk H.P."/>
        </authorList>
    </citation>
    <scope>NUCLEOTIDE SEQUENCE [LARGE SCALE GENOMIC DNA]</scope>
    <source>
        <strain evidence="2">DSM 11699 / BSA</strain>
    </source>
</reference>
<dbReference type="STRING" id="868864.Dester_1524"/>
<dbReference type="InterPro" id="IPR036511">
    <property type="entry name" value="TGT-like_sf"/>
</dbReference>
<dbReference type="Gene3D" id="3.20.20.105">
    <property type="entry name" value="Queuine tRNA-ribosyltransferase-like"/>
    <property type="match status" value="1"/>
</dbReference>
<organism evidence="1 2">
    <name type="scientific">Desulfurobacterium thermolithotrophum (strain DSM 11699 / BSA)</name>
    <dbReference type="NCBI Taxonomy" id="868864"/>
    <lineage>
        <taxon>Bacteria</taxon>
        <taxon>Pseudomonadati</taxon>
        <taxon>Aquificota</taxon>
        <taxon>Aquificia</taxon>
        <taxon>Desulfurobacteriales</taxon>
        <taxon>Desulfurobacteriaceae</taxon>
        <taxon>Desulfurobacterium</taxon>
    </lineage>
</organism>
<dbReference type="KEGG" id="dte:Dester_1524"/>
<reference evidence="2" key="2">
    <citation type="submission" date="2011-02" db="EMBL/GenBank/DDBJ databases">
        <title>The complete genome of Desulfurobacterium thermolithotrophum DSM 11699.</title>
        <authorList>
            <consortium name="US DOE Joint Genome Institute (JGI-PGF)"/>
            <person name="Lucas S."/>
            <person name="Copeland A."/>
            <person name="Lapidus A."/>
            <person name="Bruce D."/>
            <person name="Goodwin L."/>
            <person name="Pitluck S."/>
            <person name="Kyrpides N."/>
            <person name="Mavromatis K."/>
            <person name="Pagani I."/>
            <person name="Ivanova N."/>
            <person name="Mikhailova N."/>
            <person name="Daligault H."/>
            <person name="Detter J.C."/>
            <person name="Tapia R."/>
            <person name="Han C."/>
            <person name="Land M."/>
            <person name="Hauser L."/>
            <person name="Markowitz V."/>
            <person name="Cheng J.-F."/>
            <person name="Hugenholtz P."/>
            <person name="Woyke T."/>
            <person name="Wu D."/>
            <person name="Spring S."/>
            <person name="Brambilla E."/>
            <person name="Klenk H.-P."/>
            <person name="Eisen J.A."/>
        </authorList>
    </citation>
    <scope>NUCLEOTIDE SEQUENCE [LARGE SCALE GENOMIC DNA]</scope>
    <source>
        <strain evidence="2">DSM 11699 / BSA</strain>
    </source>
</reference>
<dbReference type="InParanoid" id="F0S2D6"/>
<accession>F0S2D6</accession>
<dbReference type="GO" id="GO:0016740">
    <property type="term" value="F:transferase activity"/>
    <property type="evidence" value="ECO:0007669"/>
    <property type="project" value="UniProtKB-KW"/>
</dbReference>
<dbReference type="EMBL" id="CP002543">
    <property type="protein sequence ID" value="ADY74151.1"/>
    <property type="molecule type" value="Genomic_DNA"/>
</dbReference>
<keyword evidence="2" id="KW-1185">Reference proteome</keyword>
<keyword evidence="1" id="KW-0808">Transferase</keyword>
<evidence type="ECO:0000313" key="2">
    <source>
        <dbReference type="Proteomes" id="UP000007102"/>
    </source>
</evidence>
<dbReference type="InterPro" id="IPR053537">
    <property type="entry name" value="DNA-guanine_TGase"/>
</dbReference>
<dbReference type="SUPFAM" id="SSF51713">
    <property type="entry name" value="tRNA-guanine transglycosylase"/>
    <property type="match status" value="1"/>
</dbReference>
<dbReference type="NCBIfam" id="NF041059">
    <property type="entry name" value="DpdA"/>
    <property type="match status" value="1"/>
</dbReference>
<dbReference type="AlphaFoldDB" id="F0S2D6"/>
<dbReference type="GO" id="GO:0006400">
    <property type="term" value="P:tRNA modification"/>
    <property type="evidence" value="ECO:0007669"/>
    <property type="project" value="InterPro"/>
</dbReference>
<dbReference type="HOGENOM" id="CLU_034347_0_0_0"/>
<protein>
    <submittedName>
        <fullName evidence="1">Queuine/other tRNA-ribosyltransferase</fullName>
    </submittedName>
</protein>
<evidence type="ECO:0000313" key="1">
    <source>
        <dbReference type="EMBL" id="ADY74151.1"/>
    </source>
</evidence>
<gene>
    <name evidence="1" type="ordered locus">Dester_1524</name>
</gene>
<dbReference type="RefSeq" id="WP_013639098.1">
    <property type="nucleotide sequence ID" value="NC_015185.1"/>
</dbReference>
<proteinExistence type="predicted"/>
<dbReference type="eggNOG" id="COG0343">
    <property type="taxonomic scope" value="Bacteria"/>
</dbReference>
<dbReference type="OrthoDB" id="233198at2"/>
<name>F0S2D6_DESTD</name>